<reference evidence="14" key="1">
    <citation type="journal article" date="2008" name="Proc. Natl. Acad. Sci. U.S.A.">
        <title>Licorice beta-amyrin 11-oxidase, a cytochrome P450 with a key role in the biosynthesis of the triterpene sweetener glycyrrhizin.</title>
        <authorList>
            <person name="Seki H."/>
            <person name="Ohyama K."/>
            <person name="Sawai S."/>
            <person name="Mizutani M."/>
            <person name="Ohnishi T."/>
            <person name="Sudo H."/>
            <person name="Akashi T."/>
            <person name="Aoki T."/>
            <person name="Saito K."/>
            <person name="Muranaka T."/>
        </authorList>
    </citation>
    <scope>NUCLEOTIDE SEQUENCE</scope>
</reference>
<dbReference type="Gene3D" id="1.10.630.10">
    <property type="entry name" value="Cytochrome P450"/>
    <property type="match status" value="1"/>
</dbReference>
<evidence type="ECO:0000256" key="5">
    <source>
        <dbReference type="ARBA" id="ARBA00022692"/>
    </source>
</evidence>
<evidence type="ECO:0000256" key="3">
    <source>
        <dbReference type="ARBA" id="ARBA00010617"/>
    </source>
</evidence>
<evidence type="ECO:0000256" key="2">
    <source>
        <dbReference type="ARBA" id="ARBA00004167"/>
    </source>
</evidence>
<dbReference type="EMBL" id="AB433178">
    <property type="protein sequence ID" value="BAG68928.1"/>
    <property type="molecule type" value="mRNA"/>
</dbReference>
<keyword evidence="6 11" id="KW-0479">Metal-binding</keyword>
<keyword evidence="12" id="KW-0503">Monooxygenase</keyword>
<dbReference type="PRINTS" id="PR00463">
    <property type="entry name" value="EP450I"/>
</dbReference>
<sequence>MELYWAWVSAATLATCYVFVDIFLRRLNGWYYDLKLCKKQHPLPPGDMGWPLIGNLISFYKDFSSGHPNSFTNNLLLKYGQSGMYKTHLFGKPSIIVCEAEICRRVLTDDVNFKFAYPESLRQLIPVQSISRAEHRQFRRLINTPIMNHQALAVYLERIENIMINSLEELSSMKHPVELLKEMKKVTFKVIIDILMGTSIPHMITQNMESFFAELCNGMLSAPINAPGFVYHKALKARKKLAKTVQSVVDERRLKSKNGQEGKDKAFIDSVLEVNDENGRKLEDGYIIDLLIAILFAGHETSATTMMWTIVYLTQHPHILNKAKEEQEKIMKVRVSSQTRLNLQEIKQMVYLSQVIDETLRCANIVFSMFREATSDVNMSGYVIPKGWRVLIWGRAVHMDPENYPNPEEFNPSRWDDYHGKAGTSLPFGVGSRLCPGKDLAKLEISIFLHYFLLNYKLERINPDCPITFLPIPKPVDNCLAKVIKVSCN</sequence>
<evidence type="ECO:0000256" key="11">
    <source>
        <dbReference type="PIRSR" id="PIRSR602401-1"/>
    </source>
</evidence>
<dbReference type="OMA" id="WYYDLKL"/>
<dbReference type="GO" id="GO:0016125">
    <property type="term" value="P:sterol metabolic process"/>
    <property type="evidence" value="ECO:0007669"/>
    <property type="project" value="TreeGrafter"/>
</dbReference>
<evidence type="ECO:0000256" key="10">
    <source>
        <dbReference type="ARBA" id="ARBA00023136"/>
    </source>
</evidence>
<dbReference type="AlphaFoldDB" id="B5BSX0"/>
<gene>
    <name evidence="14" type="primary">CYP88D5</name>
</gene>
<evidence type="ECO:0000256" key="8">
    <source>
        <dbReference type="ARBA" id="ARBA00023002"/>
    </source>
</evidence>
<dbReference type="PANTHER" id="PTHR24286">
    <property type="entry name" value="CYTOCHROME P450 26"/>
    <property type="match status" value="1"/>
</dbReference>
<keyword evidence="8 12" id="KW-0560">Oxidoreductase</keyword>
<dbReference type="PROSITE" id="PS00086">
    <property type="entry name" value="CYTOCHROME_P450"/>
    <property type="match status" value="1"/>
</dbReference>
<dbReference type="GO" id="GO:0016132">
    <property type="term" value="P:brassinosteroid biosynthetic process"/>
    <property type="evidence" value="ECO:0007669"/>
    <property type="project" value="TreeGrafter"/>
</dbReference>
<comment type="subcellular location">
    <subcellularLocation>
        <location evidence="2">Membrane</location>
        <topology evidence="2">Single-pass membrane protein</topology>
    </subcellularLocation>
</comment>
<dbReference type="GO" id="GO:0051777">
    <property type="term" value="F:ent-kaurenoic acid monooxygenase activity"/>
    <property type="evidence" value="ECO:0007669"/>
    <property type="project" value="TreeGrafter"/>
</dbReference>
<evidence type="ECO:0000256" key="4">
    <source>
        <dbReference type="ARBA" id="ARBA00022617"/>
    </source>
</evidence>
<accession>B5BSX0</accession>
<comment type="cofactor">
    <cofactor evidence="1 11">
        <name>heme</name>
        <dbReference type="ChEBI" id="CHEBI:30413"/>
    </cofactor>
</comment>
<dbReference type="InterPro" id="IPR002401">
    <property type="entry name" value="Cyt_P450_E_grp-I"/>
</dbReference>
<dbReference type="InterPro" id="IPR001128">
    <property type="entry name" value="Cyt_P450"/>
</dbReference>
<dbReference type="GO" id="GO:0010268">
    <property type="term" value="P:brassinosteroid homeostasis"/>
    <property type="evidence" value="ECO:0007669"/>
    <property type="project" value="TreeGrafter"/>
</dbReference>
<keyword evidence="7 13" id="KW-1133">Transmembrane helix</keyword>
<evidence type="ECO:0000313" key="14">
    <source>
        <dbReference type="EMBL" id="BAG68928.1"/>
    </source>
</evidence>
<keyword evidence="5 13" id="KW-0812">Transmembrane</keyword>
<organism evidence="14">
    <name type="scientific">Lotus japonicus</name>
    <name type="common">Lotus corniculatus var. japonicus</name>
    <dbReference type="NCBI Taxonomy" id="34305"/>
    <lineage>
        <taxon>Eukaryota</taxon>
        <taxon>Viridiplantae</taxon>
        <taxon>Streptophyta</taxon>
        <taxon>Embryophyta</taxon>
        <taxon>Tracheophyta</taxon>
        <taxon>Spermatophyta</taxon>
        <taxon>Magnoliopsida</taxon>
        <taxon>eudicotyledons</taxon>
        <taxon>Gunneridae</taxon>
        <taxon>Pentapetalae</taxon>
        <taxon>rosids</taxon>
        <taxon>fabids</taxon>
        <taxon>Fabales</taxon>
        <taxon>Fabaceae</taxon>
        <taxon>Papilionoideae</taxon>
        <taxon>50 kb inversion clade</taxon>
        <taxon>NPAAA clade</taxon>
        <taxon>Hologalegina</taxon>
        <taxon>robinioid clade</taxon>
        <taxon>Loteae</taxon>
        <taxon>Lotus</taxon>
    </lineage>
</organism>
<dbReference type="GO" id="GO:0005506">
    <property type="term" value="F:iron ion binding"/>
    <property type="evidence" value="ECO:0007669"/>
    <property type="project" value="InterPro"/>
</dbReference>
<evidence type="ECO:0000256" key="1">
    <source>
        <dbReference type="ARBA" id="ARBA00001971"/>
    </source>
</evidence>
<dbReference type="SUPFAM" id="SSF48264">
    <property type="entry name" value="Cytochrome P450"/>
    <property type="match status" value="1"/>
</dbReference>
<evidence type="ECO:0000256" key="6">
    <source>
        <dbReference type="ARBA" id="ARBA00022723"/>
    </source>
</evidence>
<feature type="transmembrane region" description="Helical" evidence="13">
    <location>
        <begin position="6"/>
        <end position="24"/>
    </location>
</feature>
<dbReference type="GO" id="GO:0005783">
    <property type="term" value="C:endoplasmic reticulum"/>
    <property type="evidence" value="ECO:0007669"/>
    <property type="project" value="TreeGrafter"/>
</dbReference>
<dbReference type="GO" id="GO:0020037">
    <property type="term" value="F:heme binding"/>
    <property type="evidence" value="ECO:0007669"/>
    <property type="project" value="InterPro"/>
</dbReference>
<evidence type="ECO:0000256" key="7">
    <source>
        <dbReference type="ARBA" id="ARBA00022989"/>
    </source>
</evidence>
<proteinExistence type="evidence at transcript level"/>
<evidence type="ECO:0000256" key="13">
    <source>
        <dbReference type="SAM" id="Phobius"/>
    </source>
</evidence>
<feature type="binding site" description="axial binding residue" evidence="11">
    <location>
        <position position="435"/>
    </location>
    <ligand>
        <name>heme</name>
        <dbReference type="ChEBI" id="CHEBI:30413"/>
    </ligand>
    <ligandPart>
        <name>Fe</name>
        <dbReference type="ChEBI" id="CHEBI:18248"/>
    </ligandPart>
</feature>
<dbReference type="InterPro" id="IPR017972">
    <property type="entry name" value="Cyt_P450_CS"/>
</dbReference>
<comment type="similarity">
    <text evidence="3 12">Belongs to the cytochrome P450 family.</text>
</comment>
<dbReference type="InterPro" id="IPR036396">
    <property type="entry name" value="Cyt_P450_sf"/>
</dbReference>
<dbReference type="GO" id="GO:0016020">
    <property type="term" value="C:membrane"/>
    <property type="evidence" value="ECO:0007669"/>
    <property type="project" value="UniProtKB-SubCell"/>
</dbReference>
<keyword evidence="4 11" id="KW-0349">Heme</keyword>
<dbReference type="PANTHER" id="PTHR24286:SF199">
    <property type="entry name" value="CYTOCHROME P450 88D6"/>
    <property type="match status" value="1"/>
</dbReference>
<dbReference type="Pfam" id="PF00067">
    <property type="entry name" value="p450"/>
    <property type="match status" value="1"/>
</dbReference>
<dbReference type="PRINTS" id="PR00385">
    <property type="entry name" value="P450"/>
</dbReference>
<evidence type="ECO:0000256" key="12">
    <source>
        <dbReference type="RuleBase" id="RU000461"/>
    </source>
</evidence>
<keyword evidence="9 11" id="KW-0408">Iron</keyword>
<keyword evidence="10 13" id="KW-0472">Membrane</keyword>
<name>B5BSX0_LOTJA</name>
<protein>
    <submittedName>
        <fullName evidence="14">Cytochrome P450 88D5</fullName>
    </submittedName>
</protein>
<dbReference type="CDD" id="cd11043">
    <property type="entry name" value="CYP90-like"/>
    <property type="match status" value="1"/>
</dbReference>
<evidence type="ECO:0000256" key="9">
    <source>
        <dbReference type="ARBA" id="ARBA00023004"/>
    </source>
</evidence>